<gene>
    <name evidence="1" type="ORF">S03H2_68372</name>
</gene>
<organism evidence="1">
    <name type="scientific">marine sediment metagenome</name>
    <dbReference type="NCBI Taxonomy" id="412755"/>
    <lineage>
        <taxon>unclassified sequences</taxon>
        <taxon>metagenomes</taxon>
        <taxon>ecological metagenomes</taxon>
    </lineage>
</organism>
<evidence type="ECO:0000313" key="1">
    <source>
        <dbReference type="EMBL" id="GAH82945.1"/>
    </source>
</evidence>
<accession>X1JNB4</accession>
<dbReference type="EMBL" id="BARU01044943">
    <property type="protein sequence ID" value="GAH82945.1"/>
    <property type="molecule type" value="Genomic_DNA"/>
</dbReference>
<protein>
    <submittedName>
        <fullName evidence="1">Uncharacterized protein</fullName>
    </submittedName>
</protein>
<sequence>MDVGMYKPDKGYLTVTASLFDERKIEPVGFFTHKEHKSYPGTGATHKRVSLPVDNAYRMLMFKCLTIDHSPDYLYDVIKIEEDNGKKVPFDLTIAEIAFMTLQKWRPYRERMRVAGNTVPFY</sequence>
<comment type="caution">
    <text evidence="1">The sequence shown here is derived from an EMBL/GenBank/DDBJ whole genome shotgun (WGS) entry which is preliminary data.</text>
</comment>
<name>X1JNB4_9ZZZZ</name>
<dbReference type="AlphaFoldDB" id="X1JNB4"/>
<feature type="non-terminal residue" evidence="1">
    <location>
        <position position="122"/>
    </location>
</feature>
<proteinExistence type="predicted"/>
<reference evidence="1" key="1">
    <citation type="journal article" date="2014" name="Front. Microbiol.">
        <title>High frequency of phylogenetically diverse reductive dehalogenase-homologous genes in deep subseafloor sedimentary metagenomes.</title>
        <authorList>
            <person name="Kawai M."/>
            <person name="Futagami T."/>
            <person name="Toyoda A."/>
            <person name="Takaki Y."/>
            <person name="Nishi S."/>
            <person name="Hori S."/>
            <person name="Arai W."/>
            <person name="Tsubouchi T."/>
            <person name="Morono Y."/>
            <person name="Uchiyama I."/>
            <person name="Ito T."/>
            <person name="Fujiyama A."/>
            <person name="Inagaki F."/>
            <person name="Takami H."/>
        </authorList>
    </citation>
    <scope>NUCLEOTIDE SEQUENCE</scope>
    <source>
        <strain evidence="1">Expedition CK06-06</strain>
    </source>
</reference>